<name>A0A5B8XRS2_9DELT</name>
<dbReference type="PROSITE" id="PS51257">
    <property type="entry name" value="PROKAR_LIPOPROTEIN"/>
    <property type="match status" value="1"/>
</dbReference>
<dbReference type="KEGG" id="bbae:FRD01_11595"/>
<feature type="signal peptide" evidence="1">
    <location>
        <begin position="1"/>
        <end position="20"/>
    </location>
</feature>
<dbReference type="Pfam" id="PF20329">
    <property type="entry name" value="DUF6624"/>
    <property type="match status" value="1"/>
</dbReference>
<dbReference type="EMBL" id="CP042467">
    <property type="protein sequence ID" value="QED27867.1"/>
    <property type="molecule type" value="Genomic_DNA"/>
</dbReference>
<evidence type="ECO:0000313" key="3">
    <source>
        <dbReference type="Proteomes" id="UP000321595"/>
    </source>
</evidence>
<dbReference type="Proteomes" id="UP000321595">
    <property type="component" value="Chromosome"/>
</dbReference>
<gene>
    <name evidence="2" type="ORF">FRD01_11595</name>
</gene>
<evidence type="ECO:0000313" key="2">
    <source>
        <dbReference type="EMBL" id="QED27867.1"/>
    </source>
</evidence>
<sequence>MNFLIRMAIVALLGSSCANSAPVQTPEETPQVEEEPTNAASAFLEEFRAEIEARRTPKLPRLGEDMSTEAVDKRLQEMVDLDQYARNSFNGAMSLGLEPAEEERVFNEIGMTTMSIDEDHTKELQTFVRAHGWITKSAYGDVASHNAWILAQHADMNREFQRYVLDLMGPLVDAGEVNSRNYAYLWDRVAVGTQTPQRFGTQGQCVGPGEWEPAEMEDPAGVDKRRAEVGLEPMEEYKAKFKEMCGV</sequence>
<dbReference type="OrthoDB" id="7446297at2"/>
<feature type="chain" id="PRO_5023018496" evidence="1">
    <location>
        <begin position="21"/>
        <end position="247"/>
    </location>
</feature>
<protein>
    <submittedName>
        <fullName evidence="2">Uncharacterized protein</fullName>
    </submittedName>
</protein>
<evidence type="ECO:0000256" key="1">
    <source>
        <dbReference type="SAM" id="SignalP"/>
    </source>
</evidence>
<keyword evidence="3" id="KW-1185">Reference proteome</keyword>
<organism evidence="2 3">
    <name type="scientific">Microvenator marinus</name>
    <dbReference type="NCBI Taxonomy" id="2600177"/>
    <lineage>
        <taxon>Bacteria</taxon>
        <taxon>Deltaproteobacteria</taxon>
        <taxon>Bradymonadales</taxon>
        <taxon>Microvenatoraceae</taxon>
        <taxon>Microvenator</taxon>
    </lineage>
</organism>
<accession>A0A5B8XRS2</accession>
<reference evidence="2 3" key="1">
    <citation type="submission" date="2019-08" db="EMBL/GenBank/DDBJ databases">
        <authorList>
            <person name="Liang Q."/>
        </authorList>
    </citation>
    <scope>NUCLEOTIDE SEQUENCE [LARGE SCALE GENOMIC DNA]</scope>
    <source>
        <strain evidence="2 3">V1718</strain>
    </source>
</reference>
<dbReference type="InterPro" id="IPR046732">
    <property type="entry name" value="DUF6624"/>
</dbReference>
<dbReference type="AlphaFoldDB" id="A0A5B8XRS2"/>
<proteinExistence type="predicted"/>
<keyword evidence="1" id="KW-0732">Signal</keyword>
<dbReference type="RefSeq" id="WP_146959783.1">
    <property type="nucleotide sequence ID" value="NZ_CP042467.1"/>
</dbReference>